<feature type="transmembrane region" description="Helical" evidence="1">
    <location>
        <begin position="122"/>
        <end position="155"/>
    </location>
</feature>
<dbReference type="EMBL" id="FNFP01000011">
    <property type="protein sequence ID" value="SDL24282.1"/>
    <property type="molecule type" value="Genomic_DNA"/>
</dbReference>
<dbReference type="Proteomes" id="UP000198718">
    <property type="component" value="Unassembled WGS sequence"/>
</dbReference>
<evidence type="ECO:0000313" key="3">
    <source>
        <dbReference type="Proteomes" id="UP000198718"/>
    </source>
</evidence>
<feature type="transmembrane region" description="Helical" evidence="1">
    <location>
        <begin position="65"/>
        <end position="88"/>
    </location>
</feature>
<keyword evidence="3" id="KW-1185">Reference proteome</keyword>
<evidence type="ECO:0000313" key="2">
    <source>
        <dbReference type="EMBL" id="SDL24282.1"/>
    </source>
</evidence>
<gene>
    <name evidence="2" type="ORF">SAMN05660472_02864</name>
</gene>
<feature type="transmembrane region" description="Helical" evidence="1">
    <location>
        <begin position="12"/>
        <end position="31"/>
    </location>
</feature>
<reference evidence="2 3" key="1">
    <citation type="submission" date="2016-10" db="EMBL/GenBank/DDBJ databases">
        <authorList>
            <person name="de Groot N.N."/>
        </authorList>
    </citation>
    <scope>NUCLEOTIDE SEQUENCE [LARGE SCALE GENOMIC DNA]</scope>
    <source>
        <strain evidence="2 3">DSM 18346</strain>
    </source>
</reference>
<protein>
    <submittedName>
        <fullName evidence="2">Uncharacterized protein</fullName>
    </submittedName>
</protein>
<accession>A0A1G9IGQ2</accession>
<dbReference type="STRING" id="393762.SAMN05660472_02864"/>
<keyword evidence="1" id="KW-1133">Transmembrane helix</keyword>
<dbReference type="OrthoDB" id="1954382at2"/>
<evidence type="ECO:0000256" key="1">
    <source>
        <dbReference type="SAM" id="Phobius"/>
    </source>
</evidence>
<name>A0A1G9IGQ2_9FIRM</name>
<sequence>MFKKTIYKNRILLFLTSYIPLYLIIIVQNSSSLWNRVTEILVDKSLSIEEILSSKSSVILSVKGLAYFVETYIIVFFICLSIVILIIMKKMIDGLEEYKEDYFTVTVVDIKNKSHEYIISYFSVYIFPFITINLSTVSGVIQFAIMWGIIGYVYVKNNLIYINPTLNILYKYNIYEAKMEYIDEESNVIFHANILSKKDESMFTSNKEVYVIKESDNLYIEGGGNDN</sequence>
<keyword evidence="1" id="KW-0472">Membrane</keyword>
<proteinExistence type="predicted"/>
<dbReference type="AlphaFoldDB" id="A0A1G9IGQ2"/>
<keyword evidence="1" id="KW-0812">Transmembrane</keyword>
<organism evidence="2 3">
    <name type="scientific">Natronincola ferrireducens</name>
    <dbReference type="NCBI Taxonomy" id="393762"/>
    <lineage>
        <taxon>Bacteria</taxon>
        <taxon>Bacillati</taxon>
        <taxon>Bacillota</taxon>
        <taxon>Clostridia</taxon>
        <taxon>Peptostreptococcales</taxon>
        <taxon>Natronincolaceae</taxon>
        <taxon>Natronincola</taxon>
    </lineage>
</organism>
<dbReference type="RefSeq" id="WP_090554829.1">
    <property type="nucleotide sequence ID" value="NZ_FNFP01000011.1"/>
</dbReference>